<organism evidence="2 3">
    <name type="scientific">Pedobacter ginsengiterrae</name>
    <dbReference type="NCBI Taxonomy" id="871696"/>
    <lineage>
        <taxon>Bacteria</taxon>
        <taxon>Pseudomonadati</taxon>
        <taxon>Bacteroidota</taxon>
        <taxon>Sphingobacteriia</taxon>
        <taxon>Sphingobacteriales</taxon>
        <taxon>Sphingobacteriaceae</taxon>
        <taxon>Pedobacter</taxon>
    </lineage>
</organism>
<sequence>MKIIKKEFKYFVLFLLIVAGSLNAAAQTDTLQHKAQGRKNSLEQQKKPYVILISADGFRWDYAQKYKATHLLELGSKGVQAESMIPSFPSLTFPNHYTIVTGLYPSHHGLVNNSFLDEKSNERYSMGAKAKVKDGKWYGGTPLWVLAEQQNMMTASMFWVGSEAEIKGTRPSYYYDYNEKIPVAQRINTVKEWLMLPEEQRPHLITFYLSEPDHAGHSFGPESDDASKAVKEVDSIIYELTKAVATTKLPVNYVFVSDHGMTAVDRENPIPTPKSIDSARYIIASSGTMMDIHAKNKADINTLYQKLKSEEKDYTTYLKSEMPEHFHYSSKDDKMNRIGDILLIPTWPKVFSSRKPGAGYHGFDPSVVKDMHATFLAWGPTFKKGLKIPSFENVNVYPLVADILGLNYDEAAIDGKRKVLENIR</sequence>
<dbReference type="SUPFAM" id="SSF53649">
    <property type="entry name" value="Alkaline phosphatase-like"/>
    <property type="match status" value="1"/>
</dbReference>
<dbReference type="Gene3D" id="3.30.1360.180">
    <property type="match status" value="1"/>
</dbReference>
<protein>
    <submittedName>
        <fullName evidence="2">Ectonucleotide pyrophosphatase/phosphodiesterase</fullName>
    </submittedName>
</protein>
<dbReference type="CDD" id="cd16018">
    <property type="entry name" value="Enpp"/>
    <property type="match status" value="1"/>
</dbReference>
<keyword evidence="1" id="KW-0732">Signal</keyword>
<evidence type="ECO:0000256" key="1">
    <source>
        <dbReference type="SAM" id="SignalP"/>
    </source>
</evidence>
<feature type="chain" id="PRO_5045825034" evidence="1">
    <location>
        <begin position="25"/>
        <end position="424"/>
    </location>
</feature>
<dbReference type="PANTHER" id="PTHR10151">
    <property type="entry name" value="ECTONUCLEOTIDE PYROPHOSPHATASE/PHOSPHODIESTERASE"/>
    <property type="match status" value="1"/>
</dbReference>
<dbReference type="InterPro" id="IPR017850">
    <property type="entry name" value="Alkaline_phosphatase_core_sf"/>
</dbReference>
<accession>A0ABP7PW96</accession>
<name>A0ABP7PW96_9SPHI</name>
<dbReference type="Proteomes" id="UP001501081">
    <property type="component" value="Unassembled WGS sequence"/>
</dbReference>
<dbReference type="Gene3D" id="3.40.720.10">
    <property type="entry name" value="Alkaline Phosphatase, subunit A"/>
    <property type="match status" value="1"/>
</dbReference>
<evidence type="ECO:0000313" key="2">
    <source>
        <dbReference type="EMBL" id="GAA3972260.1"/>
    </source>
</evidence>
<dbReference type="Pfam" id="PF01663">
    <property type="entry name" value="Phosphodiest"/>
    <property type="match status" value="1"/>
</dbReference>
<dbReference type="PANTHER" id="PTHR10151:SF120">
    <property type="entry name" value="BIS(5'-ADENOSYL)-TRIPHOSPHATASE"/>
    <property type="match status" value="1"/>
</dbReference>
<comment type="caution">
    <text evidence="2">The sequence shown here is derived from an EMBL/GenBank/DDBJ whole genome shotgun (WGS) entry which is preliminary data.</text>
</comment>
<keyword evidence="3" id="KW-1185">Reference proteome</keyword>
<feature type="signal peptide" evidence="1">
    <location>
        <begin position="1"/>
        <end position="24"/>
    </location>
</feature>
<evidence type="ECO:0000313" key="3">
    <source>
        <dbReference type="Proteomes" id="UP001501081"/>
    </source>
</evidence>
<dbReference type="RefSeq" id="WP_344767656.1">
    <property type="nucleotide sequence ID" value="NZ_BAABAK010000014.1"/>
</dbReference>
<dbReference type="EMBL" id="BAABAK010000014">
    <property type="protein sequence ID" value="GAA3972260.1"/>
    <property type="molecule type" value="Genomic_DNA"/>
</dbReference>
<reference evidence="3" key="1">
    <citation type="journal article" date="2019" name="Int. J. Syst. Evol. Microbiol.">
        <title>The Global Catalogue of Microorganisms (GCM) 10K type strain sequencing project: providing services to taxonomists for standard genome sequencing and annotation.</title>
        <authorList>
            <consortium name="The Broad Institute Genomics Platform"/>
            <consortium name="The Broad Institute Genome Sequencing Center for Infectious Disease"/>
            <person name="Wu L."/>
            <person name="Ma J."/>
        </authorList>
    </citation>
    <scope>NUCLEOTIDE SEQUENCE [LARGE SCALE GENOMIC DNA]</scope>
    <source>
        <strain evidence="3">JCM 17338</strain>
    </source>
</reference>
<gene>
    <name evidence="2" type="ORF">GCM10022246_25730</name>
</gene>
<dbReference type="InterPro" id="IPR002591">
    <property type="entry name" value="Phosphodiest/P_Trfase"/>
</dbReference>
<proteinExistence type="predicted"/>